<evidence type="ECO:0000313" key="1">
    <source>
        <dbReference type="EMBL" id="QDU75283.1"/>
    </source>
</evidence>
<evidence type="ECO:0000313" key="2">
    <source>
        <dbReference type="Proteomes" id="UP000318626"/>
    </source>
</evidence>
<name>A0A518C7S7_9BACT</name>
<organism evidence="1 2">
    <name type="scientific">Bremerella volcania</name>
    <dbReference type="NCBI Taxonomy" id="2527984"/>
    <lineage>
        <taxon>Bacteria</taxon>
        <taxon>Pseudomonadati</taxon>
        <taxon>Planctomycetota</taxon>
        <taxon>Planctomycetia</taxon>
        <taxon>Pirellulales</taxon>
        <taxon>Pirellulaceae</taxon>
        <taxon>Bremerella</taxon>
    </lineage>
</organism>
<dbReference type="OrthoDB" id="290073at2"/>
<sequence length="71" mass="8123">MIEKTSDISELADAAFRAASLDVIETCKRTKTPLLTRIDGVPMSIPYDQIEKYIDVEALRKQVEQERPEKQ</sequence>
<proteinExistence type="predicted"/>
<gene>
    <name evidence="1" type="ORF">Pan97_23130</name>
</gene>
<dbReference type="Proteomes" id="UP000318626">
    <property type="component" value="Chromosome"/>
</dbReference>
<keyword evidence="2" id="KW-1185">Reference proteome</keyword>
<reference evidence="2" key="1">
    <citation type="submission" date="2019-02" db="EMBL/GenBank/DDBJ databases">
        <title>Deep-cultivation of Planctomycetes and their phenomic and genomic characterization uncovers novel biology.</title>
        <authorList>
            <person name="Wiegand S."/>
            <person name="Jogler M."/>
            <person name="Boedeker C."/>
            <person name="Pinto D."/>
            <person name="Vollmers J."/>
            <person name="Rivas-Marin E."/>
            <person name="Kohn T."/>
            <person name="Peeters S.H."/>
            <person name="Heuer A."/>
            <person name="Rast P."/>
            <person name="Oberbeckmann S."/>
            <person name="Bunk B."/>
            <person name="Jeske O."/>
            <person name="Meyerdierks A."/>
            <person name="Storesund J.E."/>
            <person name="Kallscheuer N."/>
            <person name="Luecker S."/>
            <person name="Lage O.M."/>
            <person name="Pohl T."/>
            <person name="Merkel B.J."/>
            <person name="Hornburger P."/>
            <person name="Mueller R.-W."/>
            <person name="Bruemmer F."/>
            <person name="Labrenz M."/>
            <person name="Spormann A.M."/>
            <person name="Op den Camp H."/>
            <person name="Overmann J."/>
            <person name="Amann R."/>
            <person name="Jetten M.S.M."/>
            <person name="Mascher T."/>
            <person name="Medema M.H."/>
            <person name="Devos D.P."/>
            <person name="Kaster A.-K."/>
            <person name="Ovreas L."/>
            <person name="Rohde M."/>
            <person name="Galperin M.Y."/>
            <person name="Jogler C."/>
        </authorList>
    </citation>
    <scope>NUCLEOTIDE SEQUENCE [LARGE SCALE GENOMIC DNA]</scope>
    <source>
        <strain evidence="2">Pan97</strain>
    </source>
</reference>
<accession>A0A518C7S7</accession>
<dbReference type="EMBL" id="CP036289">
    <property type="protein sequence ID" value="QDU75283.1"/>
    <property type="molecule type" value="Genomic_DNA"/>
</dbReference>
<dbReference type="AlphaFoldDB" id="A0A518C7S7"/>
<dbReference type="RefSeq" id="WP_144972530.1">
    <property type="nucleotide sequence ID" value="NZ_CP036289.1"/>
</dbReference>
<dbReference type="KEGG" id="bvo:Pan97_23130"/>
<protein>
    <submittedName>
        <fullName evidence="1">Uncharacterized protein</fullName>
    </submittedName>
</protein>